<name>A0A3M8CWQ8_9BACL</name>
<dbReference type="SMART" id="SM00112">
    <property type="entry name" value="CA"/>
    <property type="match status" value="1"/>
</dbReference>
<feature type="signal peptide" evidence="1">
    <location>
        <begin position="1"/>
        <end position="29"/>
    </location>
</feature>
<feature type="chain" id="PRO_5018180995" description="Cadherin domain-containing protein" evidence="1">
    <location>
        <begin position="30"/>
        <end position="1345"/>
    </location>
</feature>
<dbReference type="Pfam" id="PF02368">
    <property type="entry name" value="Big_2"/>
    <property type="match status" value="3"/>
</dbReference>
<dbReference type="InterPro" id="IPR008964">
    <property type="entry name" value="Invasin/intimin_cell_adhesion"/>
</dbReference>
<dbReference type="InterPro" id="IPR015919">
    <property type="entry name" value="Cadherin-like_sf"/>
</dbReference>
<dbReference type="SMART" id="SM00635">
    <property type="entry name" value="BID_2"/>
    <property type="match status" value="4"/>
</dbReference>
<dbReference type="Gene3D" id="2.60.40.60">
    <property type="entry name" value="Cadherins"/>
    <property type="match status" value="1"/>
</dbReference>
<evidence type="ECO:0000259" key="2">
    <source>
        <dbReference type="PROSITE" id="PS50268"/>
    </source>
</evidence>
<keyword evidence="1" id="KW-0732">Signal</keyword>
<dbReference type="EMBL" id="RHHT01000016">
    <property type="protein sequence ID" value="RNB80068.1"/>
    <property type="molecule type" value="Genomic_DNA"/>
</dbReference>
<reference evidence="3 4" key="1">
    <citation type="submission" date="2018-10" db="EMBL/GenBank/DDBJ databases">
        <title>Phylogenomics of Brevibacillus.</title>
        <authorList>
            <person name="Dunlap C."/>
        </authorList>
    </citation>
    <scope>NUCLEOTIDE SEQUENCE [LARGE SCALE GENOMIC DNA]</scope>
    <source>
        <strain evidence="3 4">JCM 15085</strain>
    </source>
</reference>
<dbReference type="InterPro" id="IPR045197">
    <property type="entry name" value="NUP210-like"/>
</dbReference>
<dbReference type="Gene3D" id="2.60.40.1080">
    <property type="match status" value="4"/>
</dbReference>
<dbReference type="GO" id="GO:0007156">
    <property type="term" value="P:homophilic cell adhesion via plasma membrane adhesion molecules"/>
    <property type="evidence" value="ECO:0007669"/>
    <property type="project" value="InterPro"/>
</dbReference>
<proteinExistence type="predicted"/>
<dbReference type="InterPro" id="IPR003343">
    <property type="entry name" value="Big_2"/>
</dbReference>
<evidence type="ECO:0000313" key="4">
    <source>
        <dbReference type="Proteomes" id="UP000281915"/>
    </source>
</evidence>
<accession>A0A3M8CWQ8</accession>
<feature type="domain" description="Cadherin" evidence="2">
    <location>
        <begin position="228"/>
        <end position="317"/>
    </location>
</feature>
<dbReference type="Gene3D" id="2.60.40.10">
    <property type="entry name" value="Immunoglobulins"/>
    <property type="match status" value="1"/>
</dbReference>
<evidence type="ECO:0000313" key="3">
    <source>
        <dbReference type="EMBL" id="RNB80068.1"/>
    </source>
</evidence>
<gene>
    <name evidence="3" type="ORF">EDM58_09250</name>
</gene>
<organism evidence="3 4">
    <name type="scientific">Brevibacillus panacihumi</name>
    <dbReference type="NCBI Taxonomy" id="497735"/>
    <lineage>
        <taxon>Bacteria</taxon>
        <taxon>Bacillati</taxon>
        <taxon>Bacillota</taxon>
        <taxon>Bacilli</taxon>
        <taxon>Bacillales</taxon>
        <taxon>Paenibacillaceae</taxon>
        <taxon>Brevibacillus</taxon>
    </lineage>
</organism>
<dbReference type="RefSeq" id="WP_122913091.1">
    <property type="nucleotide sequence ID" value="NZ_RHHT01000016.1"/>
</dbReference>
<dbReference type="Proteomes" id="UP000281915">
    <property type="component" value="Unassembled WGS sequence"/>
</dbReference>
<dbReference type="GO" id="GO:0016020">
    <property type="term" value="C:membrane"/>
    <property type="evidence" value="ECO:0007669"/>
    <property type="project" value="InterPro"/>
</dbReference>
<dbReference type="PANTHER" id="PTHR23019:SF0">
    <property type="entry name" value="NUCLEAR PORE MEMBRANE GLYCOPROTEIN 210"/>
    <property type="match status" value="1"/>
</dbReference>
<dbReference type="SUPFAM" id="SSF49373">
    <property type="entry name" value="Invasin/intimin cell-adhesion fragments"/>
    <property type="match status" value="3"/>
</dbReference>
<protein>
    <recommendedName>
        <fullName evidence="2">Cadherin domain-containing protein</fullName>
    </recommendedName>
</protein>
<dbReference type="SUPFAM" id="SSF49313">
    <property type="entry name" value="Cadherin-like"/>
    <property type="match status" value="1"/>
</dbReference>
<dbReference type="InterPro" id="IPR002126">
    <property type="entry name" value="Cadherin-like_dom"/>
</dbReference>
<dbReference type="GO" id="GO:0005509">
    <property type="term" value="F:calcium ion binding"/>
    <property type="evidence" value="ECO:0007669"/>
    <property type="project" value="InterPro"/>
</dbReference>
<evidence type="ECO:0000256" key="1">
    <source>
        <dbReference type="SAM" id="SignalP"/>
    </source>
</evidence>
<dbReference type="CDD" id="cd11304">
    <property type="entry name" value="Cadherin_repeat"/>
    <property type="match status" value="1"/>
</dbReference>
<dbReference type="Pfam" id="PF00028">
    <property type="entry name" value="Cadherin"/>
    <property type="match status" value="1"/>
</dbReference>
<dbReference type="InterPro" id="IPR013783">
    <property type="entry name" value="Ig-like_fold"/>
</dbReference>
<sequence>MKRNLARFLVFVLVFSLFPAAAVQQSAMAADPQTLKIRPEADKFVDDIAGYPEGESGPLPTQDNIMFIGNEKAFGVMKGAIRFNLDLIQQHMNQNPDARIKSVMLSLNVRGLEHRGSPPFLDLFGSDHDDWMEDSSRSLPVKGSQVAPRYSVASEGRHRIDVTSYVKPKFEANGKKATFVLEGNTVSDDGTRTLFFFNDSVEMNPELDTYLEVTFNSPPTDIHLSNHTVPENSQAGKAIGLLTATDPDPDETFTFTLSGTDAEAFSIQENYLLTKRPLDYETKSLYTFSIHVANSSGGTFSKPFTIQVLDENESPVIESFLINDGVASTSSQKVTIKTLITDPDAGDSVQIRLSNVENEWTYAWVPYTPEYEWNLSAGEGLKTVYVQARDSAGLESQVVSRTIYLDQTPPDVTTFTINNGTAYTLSRDVDLYVDIGASEASLPVQVSISNQEDGPFTTWNDLQSPIHWQLTPGDGTKTVYAVFRDAAGNVTAKQSAAIILDTIAPVIFGVSMGGAYKNDVTVAFSDSNGATAVLNSILIDSGHTITQEGQYDLIVTDSAGNTNTLQFIVDKSPPVAAVQINGGAAFTNQTQVHVTITAKDLTSMKMSFANDTSSGFTPEEPYVGTKTWNLSSGDGVKTVYVKLVDVLGHQTTKTASIILDTTPPIVSGVTNQAVYSTDKTIFFSEGSATLNGQIIPNGHTVSLEGEYKLVVTDEAGNATTVQFTIIKSTPVGGFTINNGSPYTASRDVTLQIWANGSADALQMSYNTDGAWSTFEPFSSTKHLQLPGIDGTKSISIKFRDQTGNESQVYTQSIILDTAPPSGSFTINKGAGTTSSPRVNLSISATDNLGQIKMRIANENSTWSNWQAYSRSVSWTLPNGNGPKKVLLELRDEAGNVTSLEKSIVLRVSDPTPWVPVTGISLDEDRFTLLGGESKTLIATVSPSNATNKAVIWSSSDPHVAMVNGSGMVTAKKPGDAVITATTVEGQKTASAKVTVKKAVEEVPVTAVKLDRDSLKLLVGETQRLKATVQPDDATNQAVIWSSSHPKVASVDEDGVVTAHKAGEATITVTTADGGKTDTAAITVRKKNDRQGTLAASDSALWLSPRTTASVSIYYREDGIRTKINQDPKTRFHSENGLVTFENGRIKTGKEEGEDWITVSYQGEELIIPVTISRESIRSLTIDAGRNVILEEGGEKQLRLYGTTKNGDDPELTELASWTSSDPDVARVTDEGEIIAGEPGKATITARYSGKSITVRVLVMEEKEIREIRLSPLFLNMEEGESRQLRLYAEYEKGYDEIVSDDGDWEIEDTSIATVKDGKVKALQTGETILTVRYEGYETQVRIVVR</sequence>
<dbReference type="PANTHER" id="PTHR23019">
    <property type="entry name" value="NUCLEAR PORE MEMBRANE GLYCOPROTEIN GP210-RELATED"/>
    <property type="match status" value="1"/>
</dbReference>
<comment type="caution">
    <text evidence="3">The sequence shown here is derived from an EMBL/GenBank/DDBJ whole genome shotgun (WGS) entry which is preliminary data.</text>
</comment>
<dbReference type="PROSITE" id="PS50268">
    <property type="entry name" value="CADHERIN_2"/>
    <property type="match status" value="1"/>
</dbReference>